<protein>
    <recommendedName>
        <fullName evidence="3">Peptidase E</fullName>
    </recommendedName>
</protein>
<dbReference type="InterPro" id="IPR046525">
    <property type="entry name" value="DUF6702"/>
</dbReference>
<evidence type="ECO:0000313" key="2">
    <source>
        <dbReference type="Proteomes" id="UP000291981"/>
    </source>
</evidence>
<proteinExistence type="predicted"/>
<organism evidence="1 2">
    <name type="scientific">Flagellimonas allohymeniacidonis</name>
    <dbReference type="NCBI Taxonomy" id="2517819"/>
    <lineage>
        <taxon>Bacteria</taxon>
        <taxon>Pseudomonadati</taxon>
        <taxon>Bacteroidota</taxon>
        <taxon>Flavobacteriia</taxon>
        <taxon>Flavobacteriales</taxon>
        <taxon>Flavobacteriaceae</taxon>
        <taxon>Flagellimonas</taxon>
    </lineage>
</organism>
<dbReference type="Proteomes" id="UP000291981">
    <property type="component" value="Unassembled WGS sequence"/>
</dbReference>
<gene>
    <name evidence="1" type="ORF">EW142_08800</name>
</gene>
<dbReference type="OrthoDB" id="5735516at2"/>
<dbReference type="AlphaFoldDB" id="A0A4Q8QIY4"/>
<evidence type="ECO:0000313" key="1">
    <source>
        <dbReference type="EMBL" id="TAI48166.1"/>
    </source>
</evidence>
<name>A0A4Q8QIY4_9FLAO</name>
<reference evidence="1 2" key="1">
    <citation type="submission" date="2019-02" db="EMBL/GenBank/DDBJ databases">
        <title>Draft genome sequence of Muricauda sp. 176CP4-71.</title>
        <authorList>
            <person name="Park J.-S."/>
        </authorList>
    </citation>
    <scope>NUCLEOTIDE SEQUENCE [LARGE SCALE GENOMIC DNA]</scope>
    <source>
        <strain evidence="1 2">176CP4-71</strain>
    </source>
</reference>
<accession>A0A4Q8QIY4</accession>
<dbReference type="EMBL" id="SGIU01000002">
    <property type="protein sequence ID" value="TAI48166.1"/>
    <property type="molecule type" value="Genomic_DNA"/>
</dbReference>
<keyword evidence="2" id="KW-1185">Reference proteome</keyword>
<dbReference type="Pfam" id="PF20420">
    <property type="entry name" value="DUF6702"/>
    <property type="match status" value="1"/>
</dbReference>
<evidence type="ECO:0008006" key="3">
    <source>
        <dbReference type="Google" id="ProtNLM"/>
    </source>
</evidence>
<comment type="caution">
    <text evidence="1">The sequence shown here is derived from an EMBL/GenBank/DDBJ whole genome shotgun (WGS) entry which is preliminary data.</text>
</comment>
<sequence>MKRLQMIRILKSTVLVTLVLGLMSFGFAHKFYVSVTNIQYSEKNNSLQITSRIFIDDLEAVLQERYGVTSNLATNRESTIAETYIEKYFRAKFVLELDGEKVDYQFLGKAYDNDVIICYLELSDVKLDDLNSVAFQNEILTDLFDEQQNIVHFKWNGKKKSFVLFKENNKGMLNL</sequence>